<dbReference type="InterPro" id="IPR000792">
    <property type="entry name" value="Tscrpt_reg_LuxR_C"/>
</dbReference>
<evidence type="ECO:0000313" key="5">
    <source>
        <dbReference type="Proteomes" id="UP000199645"/>
    </source>
</evidence>
<dbReference type="RefSeq" id="WP_093609122.1">
    <property type="nucleotide sequence ID" value="NZ_BOMT01000012.1"/>
</dbReference>
<evidence type="ECO:0000259" key="3">
    <source>
        <dbReference type="PROSITE" id="PS50043"/>
    </source>
</evidence>
<name>A0A1I1ZUG8_9ACTN</name>
<dbReference type="PANTHER" id="PTHR16305:SF35">
    <property type="entry name" value="TRANSCRIPTIONAL ACTIVATOR DOMAIN"/>
    <property type="match status" value="1"/>
</dbReference>
<evidence type="ECO:0000313" key="4">
    <source>
        <dbReference type="EMBL" id="SFE35257.1"/>
    </source>
</evidence>
<dbReference type="CDD" id="cd06170">
    <property type="entry name" value="LuxR_C_like"/>
    <property type="match status" value="1"/>
</dbReference>
<dbReference type="Gene3D" id="1.10.10.10">
    <property type="entry name" value="Winged helix-like DNA-binding domain superfamily/Winged helix DNA-binding domain"/>
    <property type="match status" value="1"/>
</dbReference>
<evidence type="ECO:0000256" key="1">
    <source>
        <dbReference type="ARBA" id="ARBA00022741"/>
    </source>
</evidence>
<dbReference type="GO" id="GO:0005737">
    <property type="term" value="C:cytoplasm"/>
    <property type="evidence" value="ECO:0007669"/>
    <property type="project" value="TreeGrafter"/>
</dbReference>
<dbReference type="GO" id="GO:0005524">
    <property type="term" value="F:ATP binding"/>
    <property type="evidence" value="ECO:0007669"/>
    <property type="project" value="UniProtKB-KW"/>
</dbReference>
<dbReference type="PANTHER" id="PTHR16305">
    <property type="entry name" value="TESTICULAR SOLUBLE ADENYLYL CYCLASE"/>
    <property type="match status" value="1"/>
</dbReference>
<dbReference type="GO" id="GO:0006355">
    <property type="term" value="P:regulation of DNA-templated transcription"/>
    <property type="evidence" value="ECO:0007669"/>
    <property type="project" value="InterPro"/>
</dbReference>
<proteinExistence type="predicted"/>
<dbReference type="AlphaFoldDB" id="A0A1I1ZUG8"/>
<dbReference type="PRINTS" id="PR00038">
    <property type="entry name" value="HTHLUXR"/>
</dbReference>
<dbReference type="OrthoDB" id="3514764at2"/>
<gene>
    <name evidence="4" type="ORF">SAMN05421541_101302</name>
</gene>
<dbReference type="Proteomes" id="UP000199645">
    <property type="component" value="Unassembled WGS sequence"/>
</dbReference>
<dbReference type="InterPro" id="IPR041664">
    <property type="entry name" value="AAA_16"/>
</dbReference>
<evidence type="ECO:0000256" key="2">
    <source>
        <dbReference type="ARBA" id="ARBA00022840"/>
    </source>
</evidence>
<dbReference type="InterPro" id="IPR027417">
    <property type="entry name" value="P-loop_NTPase"/>
</dbReference>
<protein>
    <submittedName>
        <fullName evidence="4">Predicted ATPase</fullName>
    </submittedName>
</protein>
<organism evidence="4 5">
    <name type="scientific">Actinoplanes philippinensis</name>
    <dbReference type="NCBI Taxonomy" id="35752"/>
    <lineage>
        <taxon>Bacteria</taxon>
        <taxon>Bacillati</taxon>
        <taxon>Actinomycetota</taxon>
        <taxon>Actinomycetes</taxon>
        <taxon>Micromonosporales</taxon>
        <taxon>Micromonosporaceae</taxon>
        <taxon>Actinoplanes</taxon>
    </lineage>
</organism>
<keyword evidence="5" id="KW-1185">Reference proteome</keyword>
<sequence length="893" mass="93614">MSAYAPDPGRLVGRAAESGRVTALVETARSGQGGALLLTGEAGIGKSALLEHAARAAAGFRIAEASGSEFEREFPFAGLHQMCVPILGLLDAVPAPHRDALRVAFGLTTGAPDLLRIGLAALELATAAAREQPLLFLVDDAQWLDPASARVLTFLARRLAADPIALIVAARPSPAPYVGDGIPAELAGLPVLTVAGLSDDSARELLSARNPLPLDERVRERLVAEASGNPLALLELPRAGGFAPPATSSAPTLVERGFQARLADLTPGARLLLTAAAADPTGDPGLLWTAAAELGADVSRASAEAAATGLAEFTTRIRFCHPLARSAVYRAAPADQLRTVHAALAAATDPAVAPDRRAWHRALACGGPDDDVAEELERCASRAQARGGVAAAAVFLERAAALSLDPERRVARTLAAAQAHADAGHPDTAAELLSTVDTAALDDRRHAEADVLRGRIAFTRSEDDTGPALMVRAARRLAGADPDRARECFLDAVEMGLVIGRAGGLIGQIMTTVRAEAPEPTAPDVLEALIVLATEGHRAAEPLLRAALDGLWTRRPALASMIAAELWDVPTLTTIADWLVATGRESGSPAALRLGLGQTVVTATLAGDLGRALAATAEEQAIAEATGGTPLLYHRLHLAAHRGRRDEMLALAGAATRGAGHVTNLHWTLALLHNGLADHPAALAAARRTDAHGDRFLSVPVLPELIEAAVRCDERALAADALDDLTERVRATGTPSGLGVAASARALLTGVEDHHREAVEQLADSPLILYRARAHLLYGEWLRRRNRRRDCLVHLRAAHDMFARSGAEGFTRRAATELRATGERVSARPAGAAHETLTMQEIAVARLVAAGATSKEVAIQLFISKRTVDAHLRTIFRKLGVTARSQLRGHPGL</sequence>
<keyword evidence="2" id="KW-0067">ATP-binding</keyword>
<dbReference type="Pfam" id="PF00196">
    <property type="entry name" value="GerE"/>
    <property type="match status" value="1"/>
</dbReference>
<dbReference type="GO" id="GO:0004016">
    <property type="term" value="F:adenylate cyclase activity"/>
    <property type="evidence" value="ECO:0007669"/>
    <property type="project" value="TreeGrafter"/>
</dbReference>
<dbReference type="EMBL" id="FONV01000001">
    <property type="protein sequence ID" value="SFE35257.1"/>
    <property type="molecule type" value="Genomic_DNA"/>
</dbReference>
<feature type="domain" description="HTH luxR-type" evidence="3">
    <location>
        <begin position="830"/>
        <end position="893"/>
    </location>
</feature>
<dbReference type="Pfam" id="PF13191">
    <property type="entry name" value="AAA_16"/>
    <property type="match status" value="1"/>
</dbReference>
<accession>A0A1I1ZUG8</accession>
<dbReference type="InterPro" id="IPR036388">
    <property type="entry name" value="WH-like_DNA-bd_sf"/>
</dbReference>
<dbReference type="GO" id="GO:0003677">
    <property type="term" value="F:DNA binding"/>
    <property type="evidence" value="ECO:0007669"/>
    <property type="project" value="InterPro"/>
</dbReference>
<dbReference type="SUPFAM" id="SSF46894">
    <property type="entry name" value="C-terminal effector domain of the bipartite response regulators"/>
    <property type="match status" value="1"/>
</dbReference>
<reference evidence="4 5" key="1">
    <citation type="submission" date="2016-10" db="EMBL/GenBank/DDBJ databases">
        <authorList>
            <person name="de Groot N.N."/>
        </authorList>
    </citation>
    <scope>NUCLEOTIDE SEQUENCE [LARGE SCALE GENOMIC DNA]</scope>
    <source>
        <strain evidence="4 5">DSM 43019</strain>
    </source>
</reference>
<dbReference type="STRING" id="35752.SAMN05421541_101302"/>
<dbReference type="PROSITE" id="PS50043">
    <property type="entry name" value="HTH_LUXR_2"/>
    <property type="match status" value="1"/>
</dbReference>
<keyword evidence="1" id="KW-0547">Nucleotide-binding</keyword>
<dbReference type="InterPro" id="IPR016032">
    <property type="entry name" value="Sig_transdc_resp-reg_C-effctor"/>
</dbReference>
<dbReference type="SUPFAM" id="SSF52540">
    <property type="entry name" value="P-loop containing nucleoside triphosphate hydrolases"/>
    <property type="match status" value="1"/>
</dbReference>
<dbReference type="SMART" id="SM00421">
    <property type="entry name" value="HTH_LUXR"/>
    <property type="match status" value="1"/>
</dbReference>